<feature type="signal peptide" evidence="3">
    <location>
        <begin position="1"/>
        <end position="24"/>
    </location>
</feature>
<keyword evidence="5" id="KW-1185">Reference proteome</keyword>
<dbReference type="RefSeq" id="WP_075133539.1">
    <property type="nucleotide sequence ID" value="NZ_MSIF01000006.1"/>
</dbReference>
<evidence type="ECO:0000313" key="4">
    <source>
        <dbReference type="EMBL" id="OLF10550.1"/>
    </source>
</evidence>
<keyword evidence="2" id="KW-0812">Transmembrane</keyword>
<evidence type="ECO:0000256" key="2">
    <source>
        <dbReference type="SAM" id="Phobius"/>
    </source>
</evidence>
<feature type="compositionally biased region" description="Low complexity" evidence="1">
    <location>
        <begin position="320"/>
        <end position="329"/>
    </location>
</feature>
<evidence type="ECO:0008006" key="6">
    <source>
        <dbReference type="Google" id="ProtNLM"/>
    </source>
</evidence>
<protein>
    <recommendedName>
        <fullName evidence="6">DUF916 domain-containing protein</fullName>
    </recommendedName>
</protein>
<accession>A0A7Z1AYH0</accession>
<feature type="region of interest" description="Disordered" evidence="1">
    <location>
        <begin position="314"/>
        <end position="357"/>
    </location>
</feature>
<evidence type="ECO:0000256" key="3">
    <source>
        <dbReference type="SAM" id="SignalP"/>
    </source>
</evidence>
<dbReference type="EMBL" id="MSIF01000006">
    <property type="protein sequence ID" value="OLF10550.1"/>
    <property type="molecule type" value="Genomic_DNA"/>
</dbReference>
<gene>
    <name evidence="4" type="ORF">BLA60_15320</name>
</gene>
<proteinExistence type="predicted"/>
<dbReference type="AlphaFoldDB" id="A0A7Z1AYH0"/>
<keyword evidence="2" id="KW-0472">Membrane</keyword>
<feature type="chain" id="PRO_5038459740" description="DUF916 domain-containing protein" evidence="3">
    <location>
        <begin position="25"/>
        <end position="357"/>
    </location>
</feature>
<keyword evidence="2" id="KW-1133">Transmembrane helix</keyword>
<evidence type="ECO:0000256" key="1">
    <source>
        <dbReference type="SAM" id="MobiDB-lite"/>
    </source>
</evidence>
<name>A0A7Z1AYH0_9PSEU</name>
<evidence type="ECO:0000313" key="5">
    <source>
        <dbReference type="Proteomes" id="UP000185696"/>
    </source>
</evidence>
<comment type="caution">
    <text evidence="4">The sequence shown here is derived from an EMBL/GenBank/DDBJ whole genome shotgun (WGS) entry which is preliminary data.</text>
</comment>
<sequence>MPTLLRATALALLATVLSAGPVTAQPADEAPVVWGVVPAGENGRGAFTYTLDPGAEITDAVSVVNYTEKILTLRVYASDAVRSTDGGFDLLPSAGKPSDVGAWTRVEAVTVTVSPRSRVDVPFTVTVPANATPGDHAGGIVASLLANGEDGVAVDRRVGARIYARVTGTLNPSLTVVDLRATFDGSPLGVPGDVRLDYVVRNDGNLRLAGRLSARVTGLFGWGERVVTGERLTELKPGDSIRANTTVPGAWQLGWLTAEVTVTLEASGGQELTPPPAPAAGSATLWAVPWLPLVVLALLVAAAVWWWHRRRGRRRERPSPKAAHSPARASARRADSPVATAAVPPRPGPRCPGTTTV</sequence>
<organism evidence="4 5">
    <name type="scientific">Actinophytocola xinjiangensis</name>
    <dbReference type="NCBI Taxonomy" id="485602"/>
    <lineage>
        <taxon>Bacteria</taxon>
        <taxon>Bacillati</taxon>
        <taxon>Actinomycetota</taxon>
        <taxon>Actinomycetes</taxon>
        <taxon>Pseudonocardiales</taxon>
        <taxon>Pseudonocardiaceae</taxon>
    </lineage>
</organism>
<dbReference type="Proteomes" id="UP000185696">
    <property type="component" value="Unassembled WGS sequence"/>
</dbReference>
<feature type="transmembrane region" description="Helical" evidence="2">
    <location>
        <begin position="285"/>
        <end position="307"/>
    </location>
</feature>
<keyword evidence="3" id="KW-0732">Signal</keyword>
<reference evidence="4 5" key="1">
    <citation type="submission" date="2016-12" db="EMBL/GenBank/DDBJ databases">
        <title>The draft genome sequence of Actinophytocola xinjiangensis.</title>
        <authorList>
            <person name="Wang W."/>
            <person name="Yuan L."/>
        </authorList>
    </citation>
    <scope>NUCLEOTIDE SEQUENCE [LARGE SCALE GENOMIC DNA]</scope>
    <source>
        <strain evidence="4 5">CGMCC 4.4663</strain>
    </source>
</reference>